<feature type="compositionally biased region" description="Acidic residues" evidence="1">
    <location>
        <begin position="250"/>
        <end position="300"/>
    </location>
</feature>
<name>A0A395NZW9_TRIAR</name>
<accession>A0A395NZW9</accession>
<dbReference type="EMBL" id="PXOA01000072">
    <property type="protein sequence ID" value="RFU81041.1"/>
    <property type="molecule type" value="Genomic_DNA"/>
</dbReference>
<dbReference type="OrthoDB" id="5426877at2759"/>
<gene>
    <name evidence="2" type="ORF">TARUN_1134</name>
</gene>
<protein>
    <submittedName>
        <fullName evidence="2">Uncharacterized protein</fullName>
    </submittedName>
</protein>
<evidence type="ECO:0000256" key="1">
    <source>
        <dbReference type="SAM" id="MobiDB-lite"/>
    </source>
</evidence>
<feature type="region of interest" description="Disordered" evidence="1">
    <location>
        <begin position="234"/>
        <end position="300"/>
    </location>
</feature>
<evidence type="ECO:0000313" key="2">
    <source>
        <dbReference type="EMBL" id="RFU81041.1"/>
    </source>
</evidence>
<organism evidence="2 3">
    <name type="scientific">Trichoderma arundinaceum</name>
    <dbReference type="NCBI Taxonomy" id="490622"/>
    <lineage>
        <taxon>Eukaryota</taxon>
        <taxon>Fungi</taxon>
        <taxon>Dikarya</taxon>
        <taxon>Ascomycota</taxon>
        <taxon>Pezizomycotina</taxon>
        <taxon>Sordariomycetes</taxon>
        <taxon>Hypocreomycetidae</taxon>
        <taxon>Hypocreales</taxon>
        <taxon>Hypocreaceae</taxon>
        <taxon>Trichoderma</taxon>
    </lineage>
</organism>
<sequence>MKLWADEPLNTAVVDFEYTAGRKGHRKVLQMAIANANGEWIVPSTNINYGTSSEELESEIDHLATGSFQSAKAIRKIYDVQDESLLPWRTPREIANMIEHYSTEHGPIKTVLFWSPSFVDFESLTEILQLAQRDDLIPSRPRMTAQPLTWWRFARKELGLEGNLMLQLGEVHKSLFPESKLNGHWHQAGADVRMTLDLIDFYFQKIRGQPHRAKIENYLFASCEDQQPADLAGEQQPAKNAHHNGAEYTWDSDVENDWDSNDDDEVEDSEQDDSDSESDDDDCDSESNDDDCDSESNDDG</sequence>
<keyword evidence="3" id="KW-1185">Reference proteome</keyword>
<dbReference type="AlphaFoldDB" id="A0A395NZW9"/>
<proteinExistence type="predicted"/>
<dbReference type="Proteomes" id="UP000266272">
    <property type="component" value="Unassembled WGS sequence"/>
</dbReference>
<comment type="caution">
    <text evidence="2">The sequence shown here is derived from an EMBL/GenBank/DDBJ whole genome shotgun (WGS) entry which is preliminary data.</text>
</comment>
<evidence type="ECO:0000313" key="3">
    <source>
        <dbReference type="Proteomes" id="UP000266272"/>
    </source>
</evidence>
<reference evidence="2 3" key="1">
    <citation type="journal article" date="2018" name="PLoS Pathog.">
        <title>Evolution of structural diversity of trichothecenes, a family of toxins produced by plant pathogenic and entomopathogenic fungi.</title>
        <authorList>
            <person name="Proctor R.H."/>
            <person name="McCormick S.P."/>
            <person name="Kim H.S."/>
            <person name="Cardoza R.E."/>
            <person name="Stanley A.M."/>
            <person name="Lindo L."/>
            <person name="Kelly A."/>
            <person name="Brown D.W."/>
            <person name="Lee T."/>
            <person name="Vaughan M.M."/>
            <person name="Alexander N.J."/>
            <person name="Busman M."/>
            <person name="Gutierrez S."/>
        </authorList>
    </citation>
    <scope>NUCLEOTIDE SEQUENCE [LARGE SCALE GENOMIC DNA]</scope>
    <source>
        <strain evidence="2 3">IBT 40837</strain>
    </source>
</reference>